<dbReference type="AlphaFoldDB" id="A0A0L0HBX8"/>
<keyword evidence="4" id="KW-0472">Membrane</keyword>
<feature type="region of interest" description="Disordered" evidence="3">
    <location>
        <begin position="189"/>
        <end position="263"/>
    </location>
</feature>
<evidence type="ECO:0000256" key="4">
    <source>
        <dbReference type="SAM" id="Phobius"/>
    </source>
</evidence>
<feature type="region of interest" description="Disordered" evidence="3">
    <location>
        <begin position="507"/>
        <end position="588"/>
    </location>
</feature>
<protein>
    <recommendedName>
        <fullName evidence="5">SH3 domain-containing protein</fullName>
    </recommendedName>
</protein>
<dbReference type="RefSeq" id="XP_016606303.1">
    <property type="nucleotide sequence ID" value="XM_016754863.1"/>
</dbReference>
<feature type="compositionally biased region" description="Polar residues" evidence="3">
    <location>
        <begin position="563"/>
        <end position="581"/>
    </location>
</feature>
<feature type="compositionally biased region" description="Pro residues" evidence="3">
    <location>
        <begin position="192"/>
        <end position="202"/>
    </location>
</feature>
<feature type="region of interest" description="Disordered" evidence="3">
    <location>
        <begin position="110"/>
        <end position="140"/>
    </location>
</feature>
<evidence type="ECO:0000256" key="1">
    <source>
        <dbReference type="ARBA" id="ARBA00022443"/>
    </source>
</evidence>
<feature type="compositionally biased region" description="Polar residues" evidence="3">
    <location>
        <begin position="643"/>
        <end position="652"/>
    </location>
</feature>
<dbReference type="SUPFAM" id="SSF50044">
    <property type="entry name" value="SH3-domain"/>
    <property type="match status" value="1"/>
</dbReference>
<dbReference type="PROSITE" id="PS50002">
    <property type="entry name" value="SH3"/>
    <property type="match status" value="1"/>
</dbReference>
<keyword evidence="1 2" id="KW-0728">SH3 domain</keyword>
<dbReference type="VEuPathDB" id="FungiDB:SPPG_06661"/>
<feature type="compositionally biased region" description="Low complexity" evidence="3">
    <location>
        <begin position="383"/>
        <end position="394"/>
    </location>
</feature>
<feature type="transmembrane region" description="Helical" evidence="4">
    <location>
        <begin position="453"/>
        <end position="476"/>
    </location>
</feature>
<dbReference type="EMBL" id="KQ257461">
    <property type="protein sequence ID" value="KNC98263.1"/>
    <property type="molecule type" value="Genomic_DNA"/>
</dbReference>
<dbReference type="Pfam" id="PF00018">
    <property type="entry name" value="SH3_1"/>
    <property type="match status" value="1"/>
</dbReference>
<keyword evidence="4" id="KW-0812">Transmembrane</keyword>
<dbReference type="OMA" id="IATPCSK"/>
<keyword evidence="7" id="KW-1185">Reference proteome</keyword>
<accession>A0A0L0HBX8</accession>
<gene>
    <name evidence="6" type="ORF">SPPG_06661</name>
</gene>
<feature type="compositionally biased region" description="Polar residues" evidence="3">
    <location>
        <begin position="110"/>
        <end position="119"/>
    </location>
</feature>
<reference evidence="6 7" key="1">
    <citation type="submission" date="2009-08" db="EMBL/GenBank/DDBJ databases">
        <title>The Genome Sequence of Spizellomyces punctatus strain DAOM BR117.</title>
        <authorList>
            <consortium name="The Broad Institute Genome Sequencing Platform"/>
            <person name="Russ C."/>
            <person name="Cuomo C."/>
            <person name="Shea T."/>
            <person name="Young S.K."/>
            <person name="Zeng Q."/>
            <person name="Koehrsen M."/>
            <person name="Haas B."/>
            <person name="Borodovsky M."/>
            <person name="Guigo R."/>
            <person name="Alvarado L."/>
            <person name="Berlin A."/>
            <person name="Bochicchio J."/>
            <person name="Borenstein D."/>
            <person name="Chapman S."/>
            <person name="Chen Z."/>
            <person name="Engels R."/>
            <person name="Freedman E."/>
            <person name="Gellesch M."/>
            <person name="Goldberg J."/>
            <person name="Griggs A."/>
            <person name="Gujja S."/>
            <person name="Heiman D."/>
            <person name="Hepburn T."/>
            <person name="Howarth C."/>
            <person name="Jen D."/>
            <person name="Larson L."/>
            <person name="Lewis B."/>
            <person name="Mehta T."/>
            <person name="Park D."/>
            <person name="Pearson M."/>
            <person name="Roberts A."/>
            <person name="Saif S."/>
            <person name="Shenoy N."/>
            <person name="Sisk P."/>
            <person name="Stolte C."/>
            <person name="Sykes S."/>
            <person name="Thomson T."/>
            <person name="Walk T."/>
            <person name="White J."/>
            <person name="Yandava C."/>
            <person name="Burger G."/>
            <person name="Gray M.W."/>
            <person name="Holland P.W.H."/>
            <person name="King N."/>
            <person name="Lang F.B.F."/>
            <person name="Roger A.J."/>
            <person name="Ruiz-Trillo I."/>
            <person name="Lander E."/>
            <person name="Nusbaum C."/>
        </authorList>
    </citation>
    <scope>NUCLEOTIDE SEQUENCE [LARGE SCALE GENOMIC DNA]</scope>
    <source>
        <strain evidence="6 7">DAOM BR117</strain>
    </source>
</reference>
<proteinExistence type="predicted"/>
<dbReference type="InterPro" id="IPR001452">
    <property type="entry name" value="SH3_domain"/>
</dbReference>
<feature type="compositionally biased region" description="Low complexity" evidence="3">
    <location>
        <begin position="674"/>
        <end position="694"/>
    </location>
</feature>
<dbReference type="Gene3D" id="2.30.30.40">
    <property type="entry name" value="SH3 Domains"/>
    <property type="match status" value="1"/>
</dbReference>
<dbReference type="Proteomes" id="UP000053201">
    <property type="component" value="Unassembled WGS sequence"/>
</dbReference>
<evidence type="ECO:0000256" key="2">
    <source>
        <dbReference type="PROSITE-ProRule" id="PRU00192"/>
    </source>
</evidence>
<keyword evidence="4" id="KW-1133">Transmembrane helix</keyword>
<evidence type="ECO:0000259" key="5">
    <source>
        <dbReference type="PROSITE" id="PS50002"/>
    </source>
</evidence>
<name>A0A0L0HBX8_SPIPD</name>
<evidence type="ECO:0000256" key="3">
    <source>
        <dbReference type="SAM" id="MobiDB-lite"/>
    </source>
</evidence>
<feature type="domain" description="SH3" evidence="5">
    <location>
        <begin position="719"/>
        <end position="783"/>
    </location>
</feature>
<dbReference type="OrthoDB" id="2145448at2759"/>
<dbReference type="InParanoid" id="A0A0L0HBX8"/>
<evidence type="ECO:0000313" key="7">
    <source>
        <dbReference type="Proteomes" id="UP000053201"/>
    </source>
</evidence>
<feature type="compositionally biased region" description="Polar residues" evidence="3">
    <location>
        <begin position="660"/>
        <end position="671"/>
    </location>
</feature>
<feature type="compositionally biased region" description="Low complexity" evidence="3">
    <location>
        <begin position="222"/>
        <end position="237"/>
    </location>
</feature>
<dbReference type="InterPro" id="IPR036028">
    <property type="entry name" value="SH3-like_dom_sf"/>
</dbReference>
<feature type="region of interest" description="Disordered" evidence="3">
    <location>
        <begin position="627"/>
        <end position="694"/>
    </location>
</feature>
<evidence type="ECO:0000313" key="6">
    <source>
        <dbReference type="EMBL" id="KNC98263.1"/>
    </source>
</evidence>
<organism evidence="6 7">
    <name type="scientific">Spizellomyces punctatus (strain DAOM BR117)</name>
    <dbReference type="NCBI Taxonomy" id="645134"/>
    <lineage>
        <taxon>Eukaryota</taxon>
        <taxon>Fungi</taxon>
        <taxon>Fungi incertae sedis</taxon>
        <taxon>Chytridiomycota</taxon>
        <taxon>Chytridiomycota incertae sedis</taxon>
        <taxon>Chytridiomycetes</taxon>
        <taxon>Spizellomycetales</taxon>
        <taxon>Spizellomycetaceae</taxon>
        <taxon>Spizellomyces</taxon>
    </lineage>
</organism>
<feature type="compositionally biased region" description="Low complexity" evidence="3">
    <location>
        <begin position="120"/>
        <end position="140"/>
    </location>
</feature>
<feature type="region of interest" description="Disordered" evidence="3">
    <location>
        <begin position="358"/>
        <end position="394"/>
    </location>
</feature>
<dbReference type="GeneID" id="27689951"/>
<sequence>MDSDLLATTEAAPDPFSLIEVVTATRPVAVTLEAIPTSLLFTATTNWDFSSSSASTDVTTTAPPVSSSLGASITLFENSSVLATEGGPSSSPTLESSSSSTYYWSFPNSGVSPTSSSVFTTESKTSSSPTIKSSSSSTYNWSSLATEVSPTSTESDISTASVTSAIDITSVPTPKSAPTSSLQGIMSTIQPAIPPTAPPTSETPPLTTEDPGTSPTNPENPWSPGGTSPPSSSGNSPVASEVPSGSGWPTSTNGGGAQVPGRSESAASVPIVLQSSPTISGDLVTGVSQLSPSAVITPTSSIPAATPSPTSLSECYNQCSQRFGMTQNTRGQLLSCRLACQAAWGISSTRWNVASTWWSTQSTPTPPTNSWPNSGEPGGSSGNGASSPVVSGVSDLGGSPSLTYPIAASSTAAAVVPPLLPPQQVTVVQPGPTVVDPGPTITPPPTDSGSNHLGALLGGIIGGAVGAAVLTSIAVVTGLKAMRARRAAGGHSNYPGRVEMNVPLAANKFDPGRPPAGPEGRSSATMLHIPPGEISSRPSTPSLGGGDNIDRVPSSVRIHPPSDTGSTHLSPPSRVTSTMGDSHTVDIDSANIGAGNVEEDLHESLDFPPPYEDVAGHILGPGLFAAGASSSGHESVSDRSSSRYDQSLSPTPLTRLESRPTVSTTSSSKATGLSPMSSIPSPSSSSVGSPAAIPSSKASAFSQQSAAASAASSASNPSVFIAQNIPTKTGEFLPTSADEIPLRNGDTVTILESFQDGWCRVRNWSRGDVIGMVPKMFLAPAPVPRGKGGQSGLGYADPFIPG</sequence>